<sequence>MIGKQFLRLLKVPQMQARNASSFNKFPVMKVKPTGLDGNVMLAIGMTILVATTYVVQKSGYLIPQTPGVGFRYKHLDIDLTTPTSQKPE</sequence>
<reference evidence="1" key="2">
    <citation type="submission" date="2025-08" db="UniProtKB">
        <authorList>
            <consortium name="Ensembl"/>
        </authorList>
    </citation>
    <scope>IDENTIFICATION</scope>
</reference>
<organism evidence="1 2">
    <name type="scientific">Ciona savignyi</name>
    <name type="common">Pacific transparent sea squirt</name>
    <dbReference type="NCBI Taxonomy" id="51511"/>
    <lineage>
        <taxon>Eukaryota</taxon>
        <taxon>Metazoa</taxon>
        <taxon>Chordata</taxon>
        <taxon>Tunicata</taxon>
        <taxon>Ascidiacea</taxon>
        <taxon>Phlebobranchia</taxon>
        <taxon>Cionidae</taxon>
        <taxon>Ciona</taxon>
    </lineage>
</organism>
<reference evidence="2" key="1">
    <citation type="submission" date="2003-08" db="EMBL/GenBank/DDBJ databases">
        <authorList>
            <person name="Birren B."/>
            <person name="Nusbaum C."/>
            <person name="Abebe A."/>
            <person name="Abouelleil A."/>
            <person name="Adekoya E."/>
            <person name="Ait-zahra M."/>
            <person name="Allen N."/>
            <person name="Allen T."/>
            <person name="An P."/>
            <person name="Anderson M."/>
            <person name="Anderson S."/>
            <person name="Arachchi H."/>
            <person name="Armbruster J."/>
            <person name="Bachantsang P."/>
            <person name="Baldwin J."/>
            <person name="Barry A."/>
            <person name="Bayul T."/>
            <person name="Blitshsteyn B."/>
            <person name="Bloom T."/>
            <person name="Blye J."/>
            <person name="Boguslavskiy L."/>
            <person name="Borowsky M."/>
            <person name="Boukhgalter B."/>
            <person name="Brunache A."/>
            <person name="Butler J."/>
            <person name="Calixte N."/>
            <person name="Calvo S."/>
            <person name="Camarata J."/>
            <person name="Campo K."/>
            <person name="Chang J."/>
            <person name="Cheshatsang Y."/>
            <person name="Citroen M."/>
            <person name="Collymore A."/>
            <person name="Considine T."/>
            <person name="Cook A."/>
            <person name="Cooke P."/>
            <person name="Corum B."/>
            <person name="Cuomo C."/>
            <person name="David R."/>
            <person name="Dawoe T."/>
            <person name="Degray S."/>
            <person name="Dodge S."/>
            <person name="Dooley K."/>
            <person name="Dorje P."/>
            <person name="Dorjee K."/>
            <person name="Dorris L."/>
            <person name="Duffey N."/>
            <person name="Dupes A."/>
            <person name="Elkins T."/>
            <person name="Engels R."/>
            <person name="Erickson J."/>
            <person name="Farina A."/>
            <person name="Faro S."/>
            <person name="Ferreira P."/>
            <person name="Fischer H."/>
            <person name="Fitzgerald M."/>
            <person name="Foley K."/>
            <person name="Gage D."/>
            <person name="Galagan J."/>
            <person name="Gearin G."/>
            <person name="Gnerre S."/>
            <person name="Gnirke A."/>
            <person name="Goyette A."/>
            <person name="Graham J."/>
            <person name="Grandbois E."/>
            <person name="Gyaltsen K."/>
            <person name="Hafez N."/>
            <person name="Hagopian D."/>
            <person name="Hagos B."/>
            <person name="Hall J."/>
            <person name="Hatcher B."/>
            <person name="Heller A."/>
            <person name="Higgins H."/>
            <person name="Honan T."/>
            <person name="Horn A."/>
            <person name="Houde N."/>
            <person name="Hughes L."/>
            <person name="Hulme W."/>
            <person name="Husby E."/>
            <person name="Iliev I."/>
            <person name="Jaffe D."/>
            <person name="Jones C."/>
            <person name="Kamal M."/>
            <person name="Kamat A."/>
            <person name="Kamvysselis M."/>
            <person name="Karlsson E."/>
            <person name="Kells C."/>
            <person name="Kieu A."/>
            <person name="Kisner P."/>
            <person name="Kodira C."/>
            <person name="Kulbokas E."/>
            <person name="Labutti K."/>
            <person name="Lama D."/>
            <person name="Landers T."/>
            <person name="Leger J."/>
            <person name="Levine S."/>
            <person name="Lewis D."/>
            <person name="Lewis T."/>
            <person name="Lindblad-toh K."/>
            <person name="Liu X."/>
            <person name="Lokyitsang T."/>
            <person name="Lokyitsang Y."/>
            <person name="Lucien O."/>
            <person name="Lui A."/>
            <person name="Ma L.J."/>
            <person name="Mabbitt R."/>
            <person name="Macdonald J."/>
            <person name="Maclean C."/>
            <person name="Major J."/>
            <person name="Manning J."/>
            <person name="Marabella R."/>
            <person name="Maru K."/>
            <person name="Matthews C."/>
            <person name="Mauceli E."/>
            <person name="Mccarthy M."/>
            <person name="Mcdonough S."/>
            <person name="Mcghee T."/>
            <person name="Meldrim J."/>
            <person name="Meneus L."/>
            <person name="Mesirov J."/>
            <person name="Mihalev A."/>
            <person name="Mihova T."/>
            <person name="Mikkelsen T."/>
            <person name="Mlenga V."/>
            <person name="Moru K."/>
            <person name="Mozes J."/>
            <person name="Mulrain L."/>
            <person name="Munson G."/>
            <person name="Naylor J."/>
            <person name="Newes C."/>
            <person name="Nguyen C."/>
            <person name="Nguyen N."/>
            <person name="Nguyen T."/>
            <person name="Nicol R."/>
            <person name="Nielsen C."/>
            <person name="Nizzari M."/>
            <person name="Norbu C."/>
            <person name="Norbu N."/>
            <person name="O'donnell P."/>
            <person name="Okoawo O."/>
            <person name="O'leary S."/>
            <person name="Omotosho B."/>
            <person name="O'neill K."/>
            <person name="Osman S."/>
            <person name="Parker S."/>
            <person name="Perrin D."/>
            <person name="Phunkhang P."/>
            <person name="Piqani B."/>
            <person name="Purcell S."/>
            <person name="Rachupka T."/>
            <person name="Ramasamy U."/>
            <person name="Rameau R."/>
            <person name="Ray V."/>
            <person name="Raymond C."/>
            <person name="Retta R."/>
            <person name="Richardson S."/>
            <person name="Rise C."/>
            <person name="Rodriguez J."/>
            <person name="Rogers J."/>
            <person name="Rogov P."/>
            <person name="Rutman M."/>
            <person name="Schupbach R."/>
            <person name="Seaman C."/>
            <person name="Settipalli S."/>
            <person name="Sharpe T."/>
            <person name="Sheridan J."/>
            <person name="Sherpa N."/>
            <person name="Shi J."/>
            <person name="Smirnov S."/>
            <person name="Smith C."/>
            <person name="Sougnez C."/>
            <person name="Spencer B."/>
            <person name="Stalker J."/>
            <person name="Stange-thomann N."/>
            <person name="Stavropoulos S."/>
            <person name="Stetson K."/>
            <person name="Stone C."/>
            <person name="Stone S."/>
            <person name="Stubbs M."/>
            <person name="Talamas J."/>
            <person name="Tchuinga P."/>
            <person name="Tenzing P."/>
            <person name="Tesfaye S."/>
            <person name="Theodore J."/>
            <person name="Thoulutsang Y."/>
            <person name="Topham K."/>
            <person name="Towey S."/>
            <person name="Tsamla T."/>
            <person name="Tsomo N."/>
            <person name="Vallee D."/>
            <person name="Vassiliev H."/>
            <person name="Venkataraman V."/>
            <person name="Vinson J."/>
            <person name="Vo A."/>
            <person name="Wade C."/>
            <person name="Wang S."/>
            <person name="Wangchuk T."/>
            <person name="Wangdi T."/>
            <person name="Whittaker C."/>
            <person name="Wilkinson J."/>
            <person name="Wu Y."/>
            <person name="Wyman D."/>
            <person name="Yadav S."/>
            <person name="Yang S."/>
            <person name="Yang X."/>
            <person name="Yeager S."/>
            <person name="Yee E."/>
            <person name="Young G."/>
            <person name="Zainoun J."/>
            <person name="Zembeck L."/>
            <person name="Zimmer A."/>
            <person name="Zody M."/>
            <person name="Lander E."/>
        </authorList>
    </citation>
    <scope>NUCLEOTIDE SEQUENCE [LARGE SCALE GENOMIC DNA]</scope>
</reference>
<dbReference type="AlphaFoldDB" id="H2ZDJ9"/>
<dbReference type="Proteomes" id="UP000007875">
    <property type="component" value="Unassembled WGS sequence"/>
</dbReference>
<proteinExistence type="predicted"/>
<evidence type="ECO:0000313" key="1">
    <source>
        <dbReference type="Ensembl" id="ENSCSAVP00000015665.1"/>
    </source>
</evidence>
<reference evidence="1" key="3">
    <citation type="submission" date="2025-09" db="UniProtKB">
        <authorList>
            <consortium name="Ensembl"/>
        </authorList>
    </citation>
    <scope>IDENTIFICATION</scope>
</reference>
<dbReference type="Ensembl" id="ENSCSAVT00000015844.1">
    <property type="protein sequence ID" value="ENSCSAVP00000015665.1"/>
    <property type="gene ID" value="ENSCSAVG00000009206.1"/>
</dbReference>
<evidence type="ECO:0000313" key="2">
    <source>
        <dbReference type="Proteomes" id="UP000007875"/>
    </source>
</evidence>
<dbReference type="InParanoid" id="H2ZDJ9"/>
<keyword evidence="2" id="KW-1185">Reference proteome</keyword>
<dbReference type="HOGENOM" id="CLU_2454040_0_0_1"/>
<protein>
    <submittedName>
        <fullName evidence="1">Uncharacterized protein</fullName>
    </submittedName>
</protein>
<dbReference type="OMA" id="TYIVQKS"/>
<dbReference type="GeneTree" id="ENSGT00390000018716"/>
<accession>H2ZDJ9</accession>
<name>H2ZDJ9_CIOSA</name>